<protein>
    <submittedName>
        <fullName evidence="9">Response regulator transcription factor</fullName>
    </submittedName>
</protein>
<dbReference type="InterPro" id="IPR001789">
    <property type="entry name" value="Sig_transdc_resp-reg_receiver"/>
</dbReference>
<gene>
    <name evidence="9" type="ORF">DDF84_026945</name>
</gene>
<dbReference type="OrthoDB" id="8874570at2"/>
<dbReference type="GO" id="GO:0006355">
    <property type="term" value="P:regulation of DNA-templated transcription"/>
    <property type="evidence" value="ECO:0007669"/>
    <property type="project" value="InterPro"/>
</dbReference>
<evidence type="ECO:0000259" key="7">
    <source>
        <dbReference type="PROSITE" id="PS50043"/>
    </source>
</evidence>
<dbReference type="CDD" id="cd06170">
    <property type="entry name" value="LuxR_C_like"/>
    <property type="match status" value="1"/>
</dbReference>
<dbReference type="InterPro" id="IPR036388">
    <property type="entry name" value="WH-like_DNA-bd_sf"/>
</dbReference>
<dbReference type="InterPro" id="IPR000792">
    <property type="entry name" value="Tscrpt_reg_LuxR_C"/>
</dbReference>
<dbReference type="AlphaFoldDB" id="A0A482IW12"/>
<dbReference type="InterPro" id="IPR016032">
    <property type="entry name" value="Sig_transdc_resp-reg_C-effctor"/>
</dbReference>
<keyword evidence="3" id="KW-0805">Transcription regulation</keyword>
<dbReference type="GO" id="GO:0000976">
    <property type="term" value="F:transcription cis-regulatory region binding"/>
    <property type="evidence" value="ECO:0007669"/>
    <property type="project" value="TreeGrafter"/>
</dbReference>
<accession>A0A482IW12</accession>
<evidence type="ECO:0000256" key="2">
    <source>
        <dbReference type="ARBA" id="ARBA00023012"/>
    </source>
</evidence>
<keyword evidence="5" id="KW-0804">Transcription</keyword>
<sequence length="206" mass="22561">MVTSADNTPRQILCIEDDAETATLIAEELSERGFAVTVAHDGQEGFAAILRMPPDLVLCDVGMPVMDGFEVLAKLRALAPRYAEVPFVFLTALAQRDAELKGRRLGADDYVAKPVDFDILESIIEARLSRAVKPQQRTPQNVTLSEREIEALSWSARGKTSGEIATILGLSKRTVDFHIDRAREKLGVATRVEAVVRAATEGFIKP</sequence>
<dbReference type="GO" id="GO:0005829">
    <property type="term" value="C:cytosol"/>
    <property type="evidence" value="ECO:0007669"/>
    <property type="project" value="TreeGrafter"/>
</dbReference>
<evidence type="ECO:0000259" key="8">
    <source>
        <dbReference type="PROSITE" id="PS50110"/>
    </source>
</evidence>
<dbReference type="Pfam" id="PF00072">
    <property type="entry name" value="Response_reg"/>
    <property type="match status" value="1"/>
</dbReference>
<dbReference type="EMBL" id="CP037901">
    <property type="protein sequence ID" value="QBP13275.1"/>
    <property type="molecule type" value="Genomic_DNA"/>
</dbReference>
<dbReference type="GO" id="GO:0000156">
    <property type="term" value="F:phosphorelay response regulator activity"/>
    <property type="evidence" value="ECO:0007669"/>
    <property type="project" value="TreeGrafter"/>
</dbReference>
<evidence type="ECO:0000313" key="10">
    <source>
        <dbReference type="Proteomes" id="UP000253772"/>
    </source>
</evidence>
<dbReference type="Pfam" id="PF00196">
    <property type="entry name" value="GerE"/>
    <property type="match status" value="1"/>
</dbReference>
<name>A0A482IW12_9BURK</name>
<dbReference type="SUPFAM" id="SSF46894">
    <property type="entry name" value="C-terminal effector domain of the bipartite response regulators"/>
    <property type="match status" value="1"/>
</dbReference>
<dbReference type="Proteomes" id="UP000253772">
    <property type="component" value="Chromosome c2"/>
</dbReference>
<feature type="domain" description="Response regulatory" evidence="8">
    <location>
        <begin position="11"/>
        <end position="128"/>
    </location>
</feature>
<dbReference type="PROSITE" id="PS50043">
    <property type="entry name" value="HTH_LUXR_2"/>
    <property type="match status" value="1"/>
</dbReference>
<feature type="domain" description="HTH luxR-type" evidence="7">
    <location>
        <begin position="137"/>
        <end position="202"/>
    </location>
</feature>
<feature type="modified residue" description="4-aspartylphosphate" evidence="6">
    <location>
        <position position="60"/>
    </location>
</feature>
<dbReference type="SMART" id="SM00421">
    <property type="entry name" value="HTH_LUXR"/>
    <property type="match status" value="1"/>
</dbReference>
<keyword evidence="4" id="KW-0238">DNA-binding</keyword>
<evidence type="ECO:0000313" key="9">
    <source>
        <dbReference type="EMBL" id="QBP13275.1"/>
    </source>
</evidence>
<dbReference type="PROSITE" id="PS00622">
    <property type="entry name" value="HTH_LUXR_1"/>
    <property type="match status" value="1"/>
</dbReference>
<dbReference type="Gene3D" id="1.10.10.10">
    <property type="entry name" value="Winged helix-like DNA-binding domain superfamily/Winged helix DNA-binding domain"/>
    <property type="match status" value="1"/>
</dbReference>
<keyword evidence="2" id="KW-0902">Two-component regulatory system</keyword>
<dbReference type="Gene3D" id="3.40.50.2300">
    <property type="match status" value="1"/>
</dbReference>
<dbReference type="SMART" id="SM00448">
    <property type="entry name" value="REC"/>
    <property type="match status" value="1"/>
</dbReference>
<evidence type="ECO:0000256" key="1">
    <source>
        <dbReference type="ARBA" id="ARBA00022553"/>
    </source>
</evidence>
<dbReference type="InterPro" id="IPR039420">
    <property type="entry name" value="WalR-like"/>
</dbReference>
<dbReference type="CDD" id="cd17574">
    <property type="entry name" value="REC_OmpR"/>
    <property type="match status" value="1"/>
</dbReference>
<organism evidence="9 10">
    <name type="scientific">Cupriavidus metallidurans</name>
    <dbReference type="NCBI Taxonomy" id="119219"/>
    <lineage>
        <taxon>Bacteria</taxon>
        <taxon>Pseudomonadati</taxon>
        <taxon>Pseudomonadota</taxon>
        <taxon>Betaproteobacteria</taxon>
        <taxon>Burkholderiales</taxon>
        <taxon>Burkholderiaceae</taxon>
        <taxon>Cupriavidus</taxon>
    </lineage>
</organism>
<evidence type="ECO:0000256" key="6">
    <source>
        <dbReference type="PROSITE-ProRule" id="PRU00169"/>
    </source>
</evidence>
<reference evidence="9 10" key="1">
    <citation type="submission" date="2019-03" db="EMBL/GenBank/DDBJ databases">
        <title>Comparative insights into the high quality Complete genome sequence of highly metal resistant Cupriavidus metallidurans strain BS1 isolated from a gold-copper mine.</title>
        <authorList>
            <person name="Mazhar H.S."/>
            <person name="Rensing C."/>
        </authorList>
    </citation>
    <scope>NUCLEOTIDE SEQUENCE [LARGE SCALE GENOMIC DNA]</scope>
    <source>
        <strain evidence="9 10">BS1</strain>
    </source>
</reference>
<dbReference type="SUPFAM" id="SSF52172">
    <property type="entry name" value="CheY-like"/>
    <property type="match status" value="1"/>
</dbReference>
<dbReference type="PROSITE" id="PS50110">
    <property type="entry name" value="RESPONSE_REGULATORY"/>
    <property type="match status" value="1"/>
</dbReference>
<dbReference type="GO" id="GO:0032993">
    <property type="term" value="C:protein-DNA complex"/>
    <property type="evidence" value="ECO:0007669"/>
    <property type="project" value="TreeGrafter"/>
</dbReference>
<dbReference type="PANTHER" id="PTHR48111:SF1">
    <property type="entry name" value="TWO-COMPONENT RESPONSE REGULATOR ORR33"/>
    <property type="match status" value="1"/>
</dbReference>
<evidence type="ECO:0000256" key="5">
    <source>
        <dbReference type="ARBA" id="ARBA00023163"/>
    </source>
</evidence>
<proteinExistence type="predicted"/>
<dbReference type="InterPro" id="IPR011006">
    <property type="entry name" value="CheY-like_superfamily"/>
</dbReference>
<evidence type="ECO:0000256" key="4">
    <source>
        <dbReference type="ARBA" id="ARBA00023125"/>
    </source>
</evidence>
<dbReference type="PRINTS" id="PR00038">
    <property type="entry name" value="HTHLUXR"/>
</dbReference>
<evidence type="ECO:0000256" key="3">
    <source>
        <dbReference type="ARBA" id="ARBA00023015"/>
    </source>
</evidence>
<dbReference type="RefSeq" id="WP_017513859.1">
    <property type="nucleotide sequence ID" value="NZ_CP037901.1"/>
</dbReference>
<dbReference type="PANTHER" id="PTHR48111">
    <property type="entry name" value="REGULATOR OF RPOS"/>
    <property type="match status" value="1"/>
</dbReference>
<keyword evidence="1 6" id="KW-0597">Phosphoprotein</keyword>